<keyword evidence="3" id="KW-1185">Reference proteome</keyword>
<dbReference type="CDD" id="cd00303">
    <property type="entry name" value="retropepsin_like"/>
    <property type="match status" value="1"/>
</dbReference>
<dbReference type="Gene3D" id="2.40.70.10">
    <property type="entry name" value="Acid Proteases"/>
    <property type="match status" value="1"/>
</dbReference>
<accession>A0A4Y2MTS7</accession>
<evidence type="ECO:0000313" key="3">
    <source>
        <dbReference type="Proteomes" id="UP000499080"/>
    </source>
</evidence>
<evidence type="ECO:0000256" key="1">
    <source>
        <dbReference type="SAM" id="Coils"/>
    </source>
</evidence>
<dbReference type="InterPro" id="IPR021109">
    <property type="entry name" value="Peptidase_aspartic_dom_sf"/>
</dbReference>
<dbReference type="EMBL" id="BGPR01124805">
    <property type="protein sequence ID" value="GBN30571.1"/>
    <property type="molecule type" value="Genomic_DNA"/>
</dbReference>
<reference evidence="2 3" key="1">
    <citation type="journal article" date="2019" name="Sci. Rep.">
        <title>Orb-weaving spider Araneus ventricosus genome elucidates the spidroin gene catalogue.</title>
        <authorList>
            <person name="Kono N."/>
            <person name="Nakamura H."/>
            <person name="Ohtoshi R."/>
            <person name="Moran D.A.P."/>
            <person name="Shinohara A."/>
            <person name="Yoshida Y."/>
            <person name="Fujiwara M."/>
            <person name="Mori M."/>
            <person name="Tomita M."/>
            <person name="Arakawa K."/>
        </authorList>
    </citation>
    <scope>NUCLEOTIDE SEQUENCE [LARGE SCALE GENOMIC DNA]</scope>
</reference>
<dbReference type="InterPro" id="IPR005312">
    <property type="entry name" value="DUF1759"/>
</dbReference>
<evidence type="ECO:0008006" key="4">
    <source>
        <dbReference type="Google" id="ProtNLM"/>
    </source>
</evidence>
<keyword evidence="1" id="KW-0175">Coiled coil</keyword>
<proteinExistence type="predicted"/>
<dbReference type="Pfam" id="PF03564">
    <property type="entry name" value="DUF1759"/>
    <property type="match status" value="1"/>
</dbReference>
<dbReference type="AlphaFoldDB" id="A0A4Y2MTS7"/>
<dbReference type="PANTHER" id="PTHR47331:SF5">
    <property type="entry name" value="RIBONUCLEASE H"/>
    <property type="match status" value="1"/>
</dbReference>
<sequence length="684" mass="77778">MTMDLTLLKTQRKSFRTSFTVCDKKIEDELIKEAPDLKKLSILKSQISDKFASLETCQAEITNLILKIEDAEQAYEEDFLSAEKYRDKYIELCSQIEQLSLKDSSAKDLSEKRKFKLPKIQLKEFDGDAKNYLTFWSQFRKIHEDSSIPNEDKFQYILQAVVPESRAARVVESFPATADNYPKAISQLQERFGGDDLLVQIYVRDLLSMVMKNAVTGRSKTDLPALYDELEAKLRALESVGRTQEKYGDFLSPLVESCLPEEVLVAWESSRNHSLTLTKESRTLEQLMNFLRQEVKGEEMVNLARTGFASHQSSRRKELHNDNVKQSESTTASALVSLQTLGKRIHNCIFCDKSHPSEKCFSARKMTLAAKQKLLKKGACFSCLKKAGHLSKFCNVKNKLNCSNCNKHHFDIMCDKNNASKCVPKPENSLSNCGKSETIFLQILCVLIRYQGQQELIRVVMDSGSQSSYVSEKITTQFKASPLSTETVIHALFGGKETKPTYEVYPVEVSNLNRTFSCSFEVLSEKMICGFIPRIENKEILNELKRKKIDFTDSFRNETEGNLLIGVDVLGDRKYVELESGLTAVETKLGWTVFGKGSYKKDNILTTLSMHSMNVPINKLWQLEVLGISSPTQTEKEMGDLDFNDKMKILPDGRYEVELPWKYDSKNLPFKVKSMSSEPTPLPP</sequence>
<feature type="non-terminal residue" evidence="2">
    <location>
        <position position="684"/>
    </location>
</feature>
<dbReference type="PANTHER" id="PTHR47331">
    <property type="entry name" value="PHD-TYPE DOMAIN-CONTAINING PROTEIN"/>
    <property type="match status" value="1"/>
</dbReference>
<dbReference type="Proteomes" id="UP000499080">
    <property type="component" value="Unassembled WGS sequence"/>
</dbReference>
<dbReference type="OrthoDB" id="6434384at2759"/>
<evidence type="ECO:0000313" key="2">
    <source>
        <dbReference type="EMBL" id="GBN30571.1"/>
    </source>
</evidence>
<comment type="caution">
    <text evidence="2">The sequence shown here is derived from an EMBL/GenBank/DDBJ whole genome shotgun (WGS) entry which is preliminary data.</text>
</comment>
<name>A0A4Y2MTS7_ARAVE</name>
<organism evidence="2 3">
    <name type="scientific">Araneus ventricosus</name>
    <name type="common">Orbweaver spider</name>
    <name type="synonym">Epeira ventricosa</name>
    <dbReference type="NCBI Taxonomy" id="182803"/>
    <lineage>
        <taxon>Eukaryota</taxon>
        <taxon>Metazoa</taxon>
        <taxon>Ecdysozoa</taxon>
        <taxon>Arthropoda</taxon>
        <taxon>Chelicerata</taxon>
        <taxon>Arachnida</taxon>
        <taxon>Araneae</taxon>
        <taxon>Araneomorphae</taxon>
        <taxon>Entelegynae</taxon>
        <taxon>Araneoidea</taxon>
        <taxon>Araneidae</taxon>
        <taxon>Araneus</taxon>
    </lineage>
</organism>
<protein>
    <recommendedName>
        <fullName evidence="4">Peptidase aspartic putative domain-containing protein</fullName>
    </recommendedName>
</protein>
<gene>
    <name evidence="2" type="ORF">AVEN_76165_1</name>
</gene>
<feature type="coiled-coil region" evidence="1">
    <location>
        <begin position="54"/>
        <end position="102"/>
    </location>
</feature>